<protein>
    <submittedName>
        <fullName evidence="3">Putative transposase</fullName>
    </submittedName>
</protein>
<keyword evidence="4" id="KW-1185">Reference proteome</keyword>
<accession>A0A1I5AUB3</accession>
<evidence type="ECO:0000313" key="3">
    <source>
        <dbReference type="EMBL" id="SFN66048.1"/>
    </source>
</evidence>
<organism evidence="3 4">
    <name type="scientific">Izhakiella capsodis</name>
    <dbReference type="NCBI Taxonomy" id="1367852"/>
    <lineage>
        <taxon>Bacteria</taxon>
        <taxon>Pseudomonadati</taxon>
        <taxon>Pseudomonadota</taxon>
        <taxon>Gammaproteobacteria</taxon>
        <taxon>Enterobacterales</taxon>
        <taxon>Erwiniaceae</taxon>
        <taxon>Izhakiella</taxon>
    </lineage>
</organism>
<proteinExistence type="predicted"/>
<dbReference type="AlphaFoldDB" id="A0A1I5AUB3"/>
<evidence type="ECO:0000256" key="1">
    <source>
        <dbReference type="ARBA" id="ARBA00023125"/>
    </source>
</evidence>
<gene>
    <name evidence="3" type="ORF">SAMN05216516_11330</name>
</gene>
<dbReference type="EMBL" id="FOVC01000013">
    <property type="protein sequence ID" value="SFN66048.1"/>
    <property type="molecule type" value="Genomic_DNA"/>
</dbReference>
<dbReference type="InterPro" id="IPR010095">
    <property type="entry name" value="Cas12f1-like_TNB"/>
</dbReference>
<keyword evidence="1" id="KW-0238">DNA-binding</keyword>
<evidence type="ECO:0000259" key="2">
    <source>
        <dbReference type="Pfam" id="PF07282"/>
    </source>
</evidence>
<sequence>MVKQDQGFVSPKTCHSCDHKMLEMALNKRIRQCPECGVEHDHDISAARDIRQKGILALQAAGFVVSAHRAQRKSFTKTVAA</sequence>
<dbReference type="Proteomes" id="UP000242222">
    <property type="component" value="Unassembled WGS sequence"/>
</dbReference>
<dbReference type="GO" id="GO:0003677">
    <property type="term" value="F:DNA binding"/>
    <property type="evidence" value="ECO:0007669"/>
    <property type="project" value="UniProtKB-KW"/>
</dbReference>
<evidence type="ECO:0000313" key="4">
    <source>
        <dbReference type="Proteomes" id="UP000242222"/>
    </source>
</evidence>
<dbReference type="STRING" id="1367852.SAMN05216516_11330"/>
<reference evidence="4" key="1">
    <citation type="submission" date="2016-10" db="EMBL/GenBank/DDBJ databases">
        <authorList>
            <person name="Varghese N."/>
            <person name="Submissions S."/>
        </authorList>
    </citation>
    <scope>NUCLEOTIDE SEQUENCE [LARGE SCALE GENOMIC DNA]</scope>
    <source>
        <strain evidence="4">N6PO6</strain>
    </source>
</reference>
<feature type="domain" description="Cas12f1-like TNB" evidence="2">
    <location>
        <begin position="2"/>
        <end position="50"/>
    </location>
</feature>
<name>A0A1I5AUB3_9GAMM</name>
<dbReference type="Pfam" id="PF07282">
    <property type="entry name" value="Cas12f1-like_TNB"/>
    <property type="match status" value="1"/>
</dbReference>